<keyword evidence="17" id="KW-1185">Reference proteome</keyword>
<dbReference type="Gene3D" id="3.40.50.300">
    <property type="entry name" value="P-loop containing nucleotide triphosphate hydrolases"/>
    <property type="match status" value="2"/>
</dbReference>
<evidence type="ECO:0000256" key="6">
    <source>
        <dbReference type="ARBA" id="ARBA00022806"/>
    </source>
</evidence>
<dbReference type="SMART" id="SM00488">
    <property type="entry name" value="DEXDc2"/>
    <property type="match status" value="1"/>
</dbReference>
<dbReference type="Pfam" id="PF06733">
    <property type="entry name" value="DEAD_2"/>
    <property type="match status" value="1"/>
</dbReference>
<dbReference type="Pfam" id="PF13307">
    <property type="entry name" value="Helicase_C_2"/>
    <property type="match status" value="1"/>
</dbReference>
<dbReference type="Proteomes" id="UP000295773">
    <property type="component" value="Unassembled WGS sequence"/>
</dbReference>
<comment type="similarity">
    <text evidence="13">Belongs to the helicase family. DinG subfamily.</text>
</comment>
<dbReference type="RefSeq" id="WP_132224479.1">
    <property type="nucleotide sequence ID" value="NZ_JANKBG010000007.1"/>
</dbReference>
<keyword evidence="5" id="KW-0378">Hydrolase</keyword>
<keyword evidence="6" id="KW-0347">Helicase</keyword>
<dbReference type="SMART" id="SM00491">
    <property type="entry name" value="HELICc2"/>
    <property type="match status" value="1"/>
</dbReference>
<evidence type="ECO:0000256" key="2">
    <source>
        <dbReference type="ARBA" id="ARBA00022723"/>
    </source>
</evidence>
<evidence type="ECO:0000256" key="10">
    <source>
        <dbReference type="ARBA" id="ARBA00023125"/>
    </source>
</evidence>
<evidence type="ECO:0000256" key="12">
    <source>
        <dbReference type="ARBA" id="ARBA00023235"/>
    </source>
</evidence>
<evidence type="ECO:0000256" key="9">
    <source>
        <dbReference type="ARBA" id="ARBA00023014"/>
    </source>
</evidence>
<dbReference type="InterPro" id="IPR006554">
    <property type="entry name" value="Helicase-like_DEXD_c2"/>
</dbReference>
<evidence type="ECO:0000256" key="13">
    <source>
        <dbReference type="ARBA" id="ARBA00038058"/>
    </source>
</evidence>
<dbReference type="InterPro" id="IPR014013">
    <property type="entry name" value="Helic_SF1/SF2_ATP-bd_DinG/Rad3"/>
</dbReference>
<keyword evidence="3" id="KW-0547">Nucleotide-binding</keyword>
<dbReference type="InterPro" id="IPR001650">
    <property type="entry name" value="Helicase_C-like"/>
</dbReference>
<evidence type="ECO:0000256" key="5">
    <source>
        <dbReference type="ARBA" id="ARBA00022801"/>
    </source>
</evidence>
<dbReference type="GO" id="GO:0003677">
    <property type="term" value="F:DNA binding"/>
    <property type="evidence" value="ECO:0007669"/>
    <property type="project" value="UniProtKB-KW"/>
</dbReference>
<dbReference type="InterPro" id="IPR045028">
    <property type="entry name" value="DinG/Rad3-like"/>
</dbReference>
<comment type="caution">
    <text evidence="16">The sequence shown here is derived from an EMBL/GenBank/DDBJ whole genome shotgun (WGS) entry which is preliminary data.</text>
</comment>
<feature type="domain" description="Helicase C-terminal" evidence="15">
    <location>
        <begin position="582"/>
        <end position="766"/>
    </location>
</feature>
<keyword evidence="1" id="KW-0004">4Fe-4S</keyword>
<evidence type="ECO:0000256" key="3">
    <source>
        <dbReference type="ARBA" id="ARBA00022741"/>
    </source>
</evidence>
<dbReference type="AlphaFoldDB" id="A0A4R3TEB9"/>
<evidence type="ECO:0000313" key="16">
    <source>
        <dbReference type="EMBL" id="TCU60371.1"/>
    </source>
</evidence>
<dbReference type="GO" id="GO:0004527">
    <property type="term" value="F:exonuclease activity"/>
    <property type="evidence" value="ECO:0007669"/>
    <property type="project" value="UniProtKB-KW"/>
</dbReference>
<dbReference type="GO" id="GO:0016818">
    <property type="term" value="F:hydrolase activity, acting on acid anhydrides, in phosphorus-containing anhydrides"/>
    <property type="evidence" value="ECO:0007669"/>
    <property type="project" value="InterPro"/>
</dbReference>
<dbReference type="InterPro" id="IPR006555">
    <property type="entry name" value="ATP-dep_Helicase_C"/>
</dbReference>
<keyword evidence="8" id="KW-0408">Iron</keyword>
<keyword evidence="2" id="KW-0479">Metal-binding</keyword>
<protein>
    <submittedName>
        <fullName evidence="16">CRISPR-associated exonuclease Cas4</fullName>
    </submittedName>
</protein>
<sequence>MQCRLSVRELVEFLFQSGDLVYSGQSVERANLGSRIHRMLQSQATGDYQSEVYLKQETIIEDVTFVIDGRADGILKDEHGITIEEIKTTALPHDEINDSCFVHWAQAYCYGYLYAMQHACEQLTIQLTYYQIETKQIFTFQQVKTQEQLTAFYLDCLKQHLRWARLSQNIRIASSTTLKKLTFPFSSYRKGQRQFAVAVYKTILDKQNLFAQAPTGIGKTISTIFPSLKAIGEGKAEKLFYLCAKNITASVAYDTIALLQKQDVSFKTVCITAKDKICLLEERNCDPKVCPYAKGYYDRNKNALYELLSGEDFMNKEVIVHMAKQHDICPFELSLDASLYADVIICDYNYVFDPHVYLKRFFMEKGNYIFLVDEAHNLIDRGREMYSAVLEKEQFLSIRKKIPKDAVLLHKALQAVLSEFAKLKKCCEYSDFFADEEPCLPFLEKLESFSEHCDAYLQSEHEESHDDELKDVYFAVNAYIRIADYYDEHFVTLIQKDANNVIVKQFCMNPRHPLQNIMKKGRSTILFSATLSPIDYYLELLGGDEKTPRLSLPSPFAKQQIKVIINNAISTKYRNRSHSLIAIVEMIHACVLAKAGNYIVFCPSYAYLQQIAEEFANQYPDIAISIQDGNMNDEQKQAYLKQFEEMDGLHVAFCVLGGMFAEGIDLKGDRLIGAIIIGVGLPKLHPQLDLIKAHFDEINQMGYAYAYQFPGMNKVLQAAGRVIRSLSDKGMVAFIDERFTTRFYRNLLPILYAHYEIINEPQRVYTVLSSFWQE</sequence>
<evidence type="ECO:0000259" key="14">
    <source>
        <dbReference type="PROSITE" id="PS51193"/>
    </source>
</evidence>
<dbReference type="GO" id="GO:0051539">
    <property type="term" value="F:4 iron, 4 sulfur cluster binding"/>
    <property type="evidence" value="ECO:0007669"/>
    <property type="project" value="UniProtKB-KW"/>
</dbReference>
<dbReference type="GO" id="GO:0003678">
    <property type="term" value="F:DNA helicase activity"/>
    <property type="evidence" value="ECO:0007669"/>
    <property type="project" value="InterPro"/>
</dbReference>
<dbReference type="InterPro" id="IPR042493">
    <property type="entry name" value="XPD_DNA_FeS"/>
</dbReference>
<dbReference type="SMART" id="SM00487">
    <property type="entry name" value="DEXDc"/>
    <property type="match status" value="1"/>
</dbReference>
<evidence type="ECO:0000256" key="8">
    <source>
        <dbReference type="ARBA" id="ARBA00023004"/>
    </source>
</evidence>
<dbReference type="InterPro" id="IPR010614">
    <property type="entry name" value="RAD3-like_helicase_DEAD"/>
</dbReference>
<dbReference type="Gene3D" id="1.10.275.40">
    <property type="match status" value="1"/>
</dbReference>
<reference evidence="16 17" key="1">
    <citation type="submission" date="2019-03" db="EMBL/GenBank/DDBJ databases">
        <title>Genomic Encyclopedia of Type Strains, Phase IV (KMG-IV): sequencing the most valuable type-strain genomes for metagenomic binning, comparative biology and taxonomic classification.</title>
        <authorList>
            <person name="Goeker M."/>
        </authorList>
    </citation>
    <scope>NUCLEOTIDE SEQUENCE [LARGE SCALE GENOMIC DNA]</scope>
    <source>
        <strain evidence="16 17">DSM 29481</strain>
    </source>
</reference>
<dbReference type="GO" id="GO:0005524">
    <property type="term" value="F:ATP binding"/>
    <property type="evidence" value="ECO:0007669"/>
    <property type="project" value="UniProtKB-KW"/>
</dbReference>
<dbReference type="PROSITE" id="PS51193">
    <property type="entry name" value="HELICASE_ATP_BIND_2"/>
    <property type="match status" value="1"/>
</dbReference>
<organism evidence="16 17">
    <name type="scientific">Longicatena caecimuris</name>
    <dbReference type="NCBI Taxonomy" id="1796635"/>
    <lineage>
        <taxon>Bacteria</taxon>
        <taxon>Bacillati</taxon>
        <taxon>Bacillota</taxon>
        <taxon>Erysipelotrichia</taxon>
        <taxon>Erysipelotrichales</taxon>
        <taxon>Erysipelotrichaceae</taxon>
        <taxon>Longicatena</taxon>
    </lineage>
</organism>
<keyword evidence="12" id="KW-0413">Isomerase</keyword>
<dbReference type="GO" id="GO:0006281">
    <property type="term" value="P:DNA repair"/>
    <property type="evidence" value="ECO:0007669"/>
    <property type="project" value="UniProtKB-KW"/>
</dbReference>
<evidence type="ECO:0000256" key="11">
    <source>
        <dbReference type="ARBA" id="ARBA00023204"/>
    </source>
</evidence>
<keyword evidence="10" id="KW-0238">DNA-binding</keyword>
<evidence type="ECO:0000313" key="17">
    <source>
        <dbReference type="Proteomes" id="UP000295773"/>
    </source>
</evidence>
<dbReference type="Gene3D" id="1.10.30.20">
    <property type="entry name" value="Bacterial XPD DNA helicase, FeS cluster domain"/>
    <property type="match status" value="1"/>
</dbReference>
<evidence type="ECO:0000256" key="7">
    <source>
        <dbReference type="ARBA" id="ARBA00022840"/>
    </source>
</evidence>
<keyword evidence="4" id="KW-0227">DNA damage</keyword>
<keyword evidence="9" id="KW-0411">Iron-sulfur</keyword>
<dbReference type="GO" id="GO:0046872">
    <property type="term" value="F:metal ion binding"/>
    <property type="evidence" value="ECO:0007669"/>
    <property type="project" value="UniProtKB-KW"/>
</dbReference>
<dbReference type="InterPro" id="IPR011604">
    <property type="entry name" value="PDDEXK-like_dom_sf"/>
</dbReference>
<keyword evidence="7" id="KW-0067">ATP-binding</keyword>
<keyword evidence="16" id="KW-0269">Exonuclease</keyword>
<evidence type="ECO:0000256" key="4">
    <source>
        <dbReference type="ARBA" id="ARBA00022763"/>
    </source>
</evidence>
<accession>A0A4R3TEB9</accession>
<evidence type="ECO:0000256" key="1">
    <source>
        <dbReference type="ARBA" id="ARBA00022485"/>
    </source>
</evidence>
<name>A0A4R3TEB9_9FIRM</name>
<keyword evidence="16" id="KW-0540">Nuclease</keyword>
<keyword evidence="11" id="KW-0234">DNA repair</keyword>
<gene>
    <name evidence="16" type="ORF">EDD61_10760</name>
</gene>
<dbReference type="PROSITE" id="PS51194">
    <property type="entry name" value="HELICASE_CTER"/>
    <property type="match status" value="1"/>
</dbReference>
<feature type="domain" description="Helicase ATP-binding" evidence="14">
    <location>
        <begin position="178"/>
        <end position="427"/>
    </location>
</feature>
<dbReference type="PANTHER" id="PTHR11472:SF34">
    <property type="entry name" value="REGULATOR OF TELOMERE ELONGATION HELICASE 1"/>
    <property type="match status" value="1"/>
</dbReference>
<dbReference type="Gene3D" id="3.90.320.10">
    <property type="match status" value="1"/>
</dbReference>
<dbReference type="EMBL" id="SMBP01000007">
    <property type="protein sequence ID" value="TCU60371.1"/>
    <property type="molecule type" value="Genomic_DNA"/>
</dbReference>
<evidence type="ECO:0000259" key="15">
    <source>
        <dbReference type="PROSITE" id="PS51194"/>
    </source>
</evidence>
<proteinExistence type="inferred from homology"/>
<dbReference type="InterPro" id="IPR014001">
    <property type="entry name" value="Helicase_ATP-bd"/>
</dbReference>
<dbReference type="PANTHER" id="PTHR11472">
    <property type="entry name" value="DNA REPAIR DEAD HELICASE RAD3/XP-D SUBFAMILY MEMBER"/>
    <property type="match status" value="1"/>
</dbReference>
<dbReference type="InterPro" id="IPR027417">
    <property type="entry name" value="P-loop_NTPase"/>
</dbReference>
<dbReference type="SUPFAM" id="SSF52540">
    <property type="entry name" value="P-loop containing nucleoside triphosphate hydrolases"/>
    <property type="match status" value="1"/>
</dbReference>